<proteinExistence type="predicted"/>
<organism evidence="2 3">
    <name type="scientific">Actinomadura keratinilytica</name>
    <dbReference type="NCBI Taxonomy" id="547461"/>
    <lineage>
        <taxon>Bacteria</taxon>
        <taxon>Bacillati</taxon>
        <taxon>Actinomycetota</taxon>
        <taxon>Actinomycetes</taxon>
        <taxon>Streptosporangiales</taxon>
        <taxon>Thermomonosporaceae</taxon>
        <taxon>Actinomadura</taxon>
    </lineage>
</organism>
<dbReference type="RefSeq" id="WP_345021343.1">
    <property type="nucleotide sequence ID" value="NZ_BAABDO010000034.1"/>
</dbReference>
<reference evidence="3" key="1">
    <citation type="journal article" date="2019" name="Int. J. Syst. Evol. Microbiol.">
        <title>The Global Catalogue of Microorganisms (GCM) 10K type strain sequencing project: providing services to taxonomists for standard genome sequencing and annotation.</title>
        <authorList>
            <consortium name="The Broad Institute Genomics Platform"/>
            <consortium name="The Broad Institute Genome Sequencing Center for Infectious Disease"/>
            <person name="Wu L."/>
            <person name="Ma J."/>
        </authorList>
    </citation>
    <scope>NUCLEOTIDE SEQUENCE [LARGE SCALE GENOMIC DNA]</scope>
    <source>
        <strain evidence="3">JCM 17316</strain>
    </source>
</reference>
<dbReference type="Pfam" id="PF01381">
    <property type="entry name" value="HTH_3"/>
    <property type="match status" value="1"/>
</dbReference>
<sequence length="413" mass="44710">MEPPEFWSHPVVAQALAVCDIPTLMEEIRKARGWSQTDLAEAVGYTQSWASKVIRGETSLTLQQVRVIVRRLGIPVELLRLGDPDEGKKEGIPTNRRQFGAMAFLAVLPLPNTTKVTNESTAQTLTTITGQQRRLDATFRSRDLIDGVRAHLEMAVKAYQGAGPHSAPVAAAVSEAAGFAAWLSMDMLDLGSARSYYRQAIAAARAADNDLLAAYMTGSLAAFEIEAASDPLLGLAMINEARGYLDKTPGRGTPTAWLASLEALAHASGPRPDEEEATQALRRAERAIAEADGPPPWPWVYPFDSAKLARTRASVAVRLGHGKEAMQAFADSLPTNQPAPKQAALTSLEVATAMCQRGEVEQAFSLALGALDIGISYQSERVLQQARRFRYRYGGALSPAIVRFDDRLRTTLA</sequence>
<dbReference type="SUPFAM" id="SSF47413">
    <property type="entry name" value="lambda repressor-like DNA-binding domains"/>
    <property type="match status" value="1"/>
</dbReference>
<comment type="caution">
    <text evidence="2">The sequence shown here is derived from an EMBL/GenBank/DDBJ whole genome shotgun (WGS) entry which is preliminary data.</text>
</comment>
<dbReference type="InterPro" id="IPR010982">
    <property type="entry name" value="Lambda_DNA-bd_dom_sf"/>
</dbReference>
<dbReference type="PROSITE" id="PS50943">
    <property type="entry name" value="HTH_CROC1"/>
    <property type="match status" value="1"/>
</dbReference>
<protein>
    <recommendedName>
        <fullName evidence="1">HTH cro/C1-type domain-containing protein</fullName>
    </recommendedName>
</protein>
<dbReference type="Proteomes" id="UP001500266">
    <property type="component" value="Unassembled WGS sequence"/>
</dbReference>
<dbReference type="InterPro" id="IPR001387">
    <property type="entry name" value="Cro/C1-type_HTH"/>
</dbReference>
<feature type="domain" description="HTH cro/C1-type" evidence="1">
    <location>
        <begin position="25"/>
        <end position="79"/>
    </location>
</feature>
<dbReference type="Gene3D" id="1.10.260.40">
    <property type="entry name" value="lambda repressor-like DNA-binding domains"/>
    <property type="match status" value="1"/>
</dbReference>
<evidence type="ECO:0000313" key="2">
    <source>
        <dbReference type="EMBL" id="GAA4140604.1"/>
    </source>
</evidence>
<evidence type="ECO:0000259" key="1">
    <source>
        <dbReference type="PROSITE" id="PS50943"/>
    </source>
</evidence>
<dbReference type="CDD" id="cd00093">
    <property type="entry name" value="HTH_XRE"/>
    <property type="match status" value="1"/>
</dbReference>
<dbReference type="EMBL" id="BAABDO010000034">
    <property type="protein sequence ID" value="GAA4140604.1"/>
    <property type="molecule type" value="Genomic_DNA"/>
</dbReference>
<keyword evidence="3" id="KW-1185">Reference proteome</keyword>
<gene>
    <name evidence="2" type="ORF">GCM10022416_27960</name>
</gene>
<evidence type="ECO:0000313" key="3">
    <source>
        <dbReference type="Proteomes" id="UP001500266"/>
    </source>
</evidence>
<accession>A0ABP7YSD4</accession>
<dbReference type="SMART" id="SM00530">
    <property type="entry name" value="HTH_XRE"/>
    <property type="match status" value="1"/>
</dbReference>
<name>A0ABP7YSD4_9ACTN</name>